<dbReference type="Gene3D" id="3.10.450.50">
    <property type="match status" value="1"/>
</dbReference>
<dbReference type="OrthoDB" id="2533647at2759"/>
<organism evidence="2 3">
    <name type="scientific">Aspergillus heteromorphus CBS 117.55</name>
    <dbReference type="NCBI Taxonomy" id="1448321"/>
    <lineage>
        <taxon>Eukaryota</taxon>
        <taxon>Fungi</taxon>
        <taxon>Dikarya</taxon>
        <taxon>Ascomycota</taxon>
        <taxon>Pezizomycotina</taxon>
        <taxon>Eurotiomycetes</taxon>
        <taxon>Eurotiomycetidae</taxon>
        <taxon>Eurotiales</taxon>
        <taxon>Aspergillaceae</taxon>
        <taxon>Aspergillus</taxon>
        <taxon>Aspergillus subgen. Circumdati</taxon>
    </lineage>
</organism>
<evidence type="ECO:0000313" key="2">
    <source>
        <dbReference type="EMBL" id="PWY73734.1"/>
    </source>
</evidence>
<dbReference type="RefSeq" id="XP_025396905.1">
    <property type="nucleotide sequence ID" value="XM_025544900.1"/>
</dbReference>
<dbReference type="GeneID" id="37067137"/>
<keyword evidence="3" id="KW-1185">Reference proteome</keyword>
<dbReference type="InterPro" id="IPR037401">
    <property type="entry name" value="SnoaL-like"/>
</dbReference>
<evidence type="ECO:0000313" key="3">
    <source>
        <dbReference type="Proteomes" id="UP000247233"/>
    </source>
</evidence>
<dbReference type="VEuPathDB" id="FungiDB:BO70DRAFT_373203"/>
<dbReference type="InterPro" id="IPR032710">
    <property type="entry name" value="NTF2-like_dom_sf"/>
</dbReference>
<comment type="caution">
    <text evidence="2">The sequence shown here is derived from an EMBL/GenBank/DDBJ whole genome shotgun (WGS) entry which is preliminary data.</text>
</comment>
<dbReference type="EMBL" id="MSFL01000024">
    <property type="protein sequence ID" value="PWY73734.1"/>
    <property type="molecule type" value="Genomic_DNA"/>
</dbReference>
<name>A0A317VH99_9EURO</name>
<sequence length="262" mass="30715">MFSWKNWRAAKVIGAGQSEKIPSTEKPALFKIADKYGCALGEEPPAASNRLTYNTDDASTLERFKIREICEGWPLHRDACEWTDLREIFDLNAFINISWQQNYRNKAIESWAESWKKGEYISHRVHGHAVDIKGDRAVDKMKVTISVRFADEYGVEWDSDCDCRFVFFLKKQPHGWKIFCNHPIYEKDKMVPVDPTRLPRIDHEALTQEPKGYQFLAYGMRRLGYPIKPNMPQLFGKERDALYKEMMEWLDGKDIDFSQDDF</sequence>
<proteinExistence type="predicted"/>
<accession>A0A317VH99</accession>
<dbReference type="AlphaFoldDB" id="A0A317VH99"/>
<protein>
    <recommendedName>
        <fullName evidence="1">SnoaL-like domain-containing protein</fullName>
    </recommendedName>
</protein>
<dbReference type="SUPFAM" id="SSF54427">
    <property type="entry name" value="NTF2-like"/>
    <property type="match status" value="1"/>
</dbReference>
<gene>
    <name evidence="2" type="ORF">BO70DRAFT_373203</name>
</gene>
<feature type="domain" description="SnoaL-like" evidence="1">
    <location>
        <begin position="61"/>
        <end position="178"/>
    </location>
</feature>
<dbReference type="Proteomes" id="UP000247233">
    <property type="component" value="Unassembled WGS sequence"/>
</dbReference>
<dbReference type="Pfam" id="PF13577">
    <property type="entry name" value="SnoaL_4"/>
    <property type="match status" value="1"/>
</dbReference>
<evidence type="ECO:0000259" key="1">
    <source>
        <dbReference type="Pfam" id="PF13577"/>
    </source>
</evidence>
<reference evidence="2 3" key="1">
    <citation type="submission" date="2016-12" db="EMBL/GenBank/DDBJ databases">
        <title>The genomes of Aspergillus section Nigri reveals drivers in fungal speciation.</title>
        <authorList>
            <consortium name="DOE Joint Genome Institute"/>
            <person name="Vesth T.C."/>
            <person name="Nybo J."/>
            <person name="Theobald S."/>
            <person name="Brandl J."/>
            <person name="Frisvad J.C."/>
            <person name="Nielsen K.F."/>
            <person name="Lyhne E.K."/>
            <person name="Kogle M.E."/>
            <person name="Kuo A."/>
            <person name="Riley R."/>
            <person name="Clum A."/>
            <person name="Nolan M."/>
            <person name="Lipzen A."/>
            <person name="Salamov A."/>
            <person name="Henrissat B."/>
            <person name="Wiebenga A."/>
            <person name="De Vries R.P."/>
            <person name="Grigoriev I.V."/>
            <person name="Mortensen U.H."/>
            <person name="Andersen M.R."/>
            <person name="Baker S.E."/>
        </authorList>
    </citation>
    <scope>NUCLEOTIDE SEQUENCE [LARGE SCALE GENOMIC DNA]</scope>
    <source>
        <strain evidence="2 3">CBS 117.55</strain>
    </source>
</reference>